<accession>A0A9K3GQH5</accession>
<dbReference type="EMBL" id="BDIP01008273">
    <property type="protein sequence ID" value="GIQ91752.1"/>
    <property type="molecule type" value="Genomic_DNA"/>
</dbReference>
<evidence type="ECO:0000313" key="3">
    <source>
        <dbReference type="EMBL" id="GIQ91752.1"/>
    </source>
</evidence>
<protein>
    <recommendedName>
        <fullName evidence="2">Sas10 C-terminal domain-containing protein</fullName>
    </recommendedName>
</protein>
<dbReference type="Pfam" id="PF09368">
    <property type="entry name" value="Sas10"/>
    <property type="match status" value="1"/>
</dbReference>
<sequence>AMAKGEGNLRIVRQVKDNNPRKRMRRKHEKAKKHAGVVRTKDASEGYGERGIKGGVVHSTQLDK</sequence>
<feature type="compositionally biased region" description="Basic residues" evidence="1">
    <location>
        <begin position="21"/>
        <end position="36"/>
    </location>
</feature>
<feature type="domain" description="Sas10 C-terminal" evidence="2">
    <location>
        <begin position="2"/>
        <end position="62"/>
    </location>
</feature>
<evidence type="ECO:0000259" key="2">
    <source>
        <dbReference type="Pfam" id="PF09368"/>
    </source>
</evidence>
<feature type="compositionally biased region" description="Basic and acidic residues" evidence="1">
    <location>
        <begin position="39"/>
        <end position="52"/>
    </location>
</feature>
<keyword evidence="4" id="KW-1185">Reference proteome</keyword>
<feature type="region of interest" description="Disordered" evidence="1">
    <location>
        <begin position="15"/>
        <end position="64"/>
    </location>
</feature>
<dbReference type="InterPro" id="IPR018972">
    <property type="entry name" value="Sas10_C_dom"/>
</dbReference>
<organism evidence="3 4">
    <name type="scientific">Kipferlia bialata</name>
    <dbReference type="NCBI Taxonomy" id="797122"/>
    <lineage>
        <taxon>Eukaryota</taxon>
        <taxon>Metamonada</taxon>
        <taxon>Carpediemonas-like organisms</taxon>
        <taxon>Kipferlia</taxon>
    </lineage>
</organism>
<evidence type="ECO:0000256" key="1">
    <source>
        <dbReference type="SAM" id="MobiDB-lite"/>
    </source>
</evidence>
<comment type="caution">
    <text evidence="3">The sequence shown here is derived from an EMBL/GenBank/DDBJ whole genome shotgun (WGS) entry which is preliminary data.</text>
</comment>
<evidence type="ECO:0000313" key="4">
    <source>
        <dbReference type="Proteomes" id="UP000265618"/>
    </source>
</evidence>
<reference evidence="3 4" key="1">
    <citation type="journal article" date="2018" name="PLoS ONE">
        <title>The draft genome of Kipferlia bialata reveals reductive genome evolution in fornicate parasites.</title>
        <authorList>
            <person name="Tanifuji G."/>
            <person name="Takabayashi S."/>
            <person name="Kume K."/>
            <person name="Takagi M."/>
            <person name="Nakayama T."/>
            <person name="Kamikawa R."/>
            <person name="Inagaki Y."/>
            <person name="Hashimoto T."/>
        </authorList>
    </citation>
    <scope>NUCLEOTIDE SEQUENCE [LARGE SCALE GENOMIC DNA]</scope>
    <source>
        <strain evidence="3">NY0173</strain>
    </source>
</reference>
<dbReference type="AlphaFoldDB" id="A0A9K3GQH5"/>
<dbReference type="Proteomes" id="UP000265618">
    <property type="component" value="Unassembled WGS sequence"/>
</dbReference>
<name>A0A9K3GQH5_9EUKA</name>
<proteinExistence type="predicted"/>
<gene>
    <name evidence="3" type="ORF">KIPB_015144</name>
</gene>
<feature type="non-terminal residue" evidence="3">
    <location>
        <position position="1"/>
    </location>
</feature>